<dbReference type="Proteomes" id="UP000664654">
    <property type="component" value="Unassembled WGS sequence"/>
</dbReference>
<evidence type="ECO:0000259" key="2">
    <source>
        <dbReference type="Pfam" id="PF09835"/>
    </source>
</evidence>
<evidence type="ECO:0000313" key="4">
    <source>
        <dbReference type="Proteomes" id="UP000664654"/>
    </source>
</evidence>
<evidence type="ECO:0000313" key="3">
    <source>
        <dbReference type="EMBL" id="MBN7824658.1"/>
    </source>
</evidence>
<dbReference type="RefSeq" id="WP_206572754.1">
    <property type="nucleotide sequence ID" value="NZ_JAFKCV010000002.1"/>
</dbReference>
<gene>
    <name evidence="3" type="ORF">J0A66_05395</name>
</gene>
<keyword evidence="1" id="KW-0812">Transmembrane</keyword>
<dbReference type="Pfam" id="PF09835">
    <property type="entry name" value="DUF2062"/>
    <property type="match status" value="1"/>
</dbReference>
<feature type="transmembrane region" description="Helical" evidence="1">
    <location>
        <begin position="132"/>
        <end position="155"/>
    </location>
</feature>
<feature type="transmembrane region" description="Helical" evidence="1">
    <location>
        <begin position="45"/>
        <end position="69"/>
    </location>
</feature>
<name>A0A939DL02_9ALTE</name>
<dbReference type="AlphaFoldDB" id="A0A939DL02"/>
<keyword evidence="1" id="KW-0472">Membrane</keyword>
<proteinExistence type="predicted"/>
<accession>A0A939DL02</accession>
<dbReference type="EMBL" id="JAFKCV010000002">
    <property type="protein sequence ID" value="MBN7824658.1"/>
    <property type="molecule type" value="Genomic_DNA"/>
</dbReference>
<keyword evidence="4" id="KW-1185">Reference proteome</keyword>
<dbReference type="PANTHER" id="PTHR40547">
    <property type="entry name" value="SLL0298 PROTEIN"/>
    <property type="match status" value="1"/>
</dbReference>
<dbReference type="InterPro" id="IPR018639">
    <property type="entry name" value="DUF2062"/>
</dbReference>
<evidence type="ECO:0000256" key="1">
    <source>
        <dbReference type="SAM" id="Phobius"/>
    </source>
</evidence>
<comment type="caution">
    <text evidence="3">The sequence shown here is derived from an EMBL/GenBank/DDBJ whole genome shotgun (WGS) entry which is preliminary data.</text>
</comment>
<feature type="domain" description="DUF2062" evidence="2">
    <location>
        <begin position="23"/>
        <end position="164"/>
    </location>
</feature>
<protein>
    <submittedName>
        <fullName evidence="3">DUF2062 domain-containing protein</fullName>
    </submittedName>
</protein>
<dbReference type="PANTHER" id="PTHR40547:SF1">
    <property type="entry name" value="SLL0298 PROTEIN"/>
    <property type="match status" value="1"/>
</dbReference>
<organism evidence="3 4">
    <name type="scientific">Bowmanella dokdonensis</name>
    <dbReference type="NCBI Taxonomy" id="751969"/>
    <lineage>
        <taxon>Bacteria</taxon>
        <taxon>Pseudomonadati</taxon>
        <taxon>Pseudomonadota</taxon>
        <taxon>Gammaproteobacteria</taxon>
        <taxon>Alteromonadales</taxon>
        <taxon>Alteromonadaceae</taxon>
        <taxon>Bowmanella</taxon>
    </lineage>
</organism>
<reference evidence="3" key="1">
    <citation type="submission" date="2021-03" db="EMBL/GenBank/DDBJ databases">
        <title>novel species isolated from a fishpond in China.</title>
        <authorList>
            <person name="Lu H."/>
            <person name="Cai Z."/>
        </authorList>
    </citation>
    <scope>NUCLEOTIDE SEQUENCE</scope>
    <source>
        <strain evidence="3">JCM 30855</strain>
    </source>
</reference>
<sequence>MPKKIIKRFLPDHQKIKQQKVLKMFGTLLHDANLWHLNRRSASGAFGLGLFFAFWPVPFQMWLAAALAIPFRVNLPLSVATVWITNPFTMPPIFYGAYLVGVAVLGQPEQEFKFQANWDWIVASLGSIGPAFLLGCFICAVFFGLAGFFGMNLLWRHSVRKAWQKRRQQRMAPFTRRM</sequence>
<keyword evidence="1" id="KW-1133">Transmembrane helix</keyword>